<dbReference type="HOGENOM" id="CLU_132752_0_0_1"/>
<name>A0A067TF81_GALM3</name>
<protein>
    <submittedName>
        <fullName evidence="2">Uncharacterized protein</fullName>
    </submittedName>
</protein>
<evidence type="ECO:0000313" key="3">
    <source>
        <dbReference type="Proteomes" id="UP000027222"/>
    </source>
</evidence>
<dbReference type="EMBL" id="KL142376">
    <property type="protein sequence ID" value="KDR77643.1"/>
    <property type="molecule type" value="Genomic_DNA"/>
</dbReference>
<evidence type="ECO:0000313" key="2">
    <source>
        <dbReference type="EMBL" id="KDR77643.1"/>
    </source>
</evidence>
<reference evidence="3" key="1">
    <citation type="journal article" date="2014" name="Proc. Natl. Acad. Sci. U.S.A.">
        <title>Extensive sampling of basidiomycete genomes demonstrates inadequacy of the white-rot/brown-rot paradigm for wood decay fungi.</title>
        <authorList>
            <person name="Riley R."/>
            <person name="Salamov A.A."/>
            <person name="Brown D.W."/>
            <person name="Nagy L.G."/>
            <person name="Floudas D."/>
            <person name="Held B.W."/>
            <person name="Levasseur A."/>
            <person name="Lombard V."/>
            <person name="Morin E."/>
            <person name="Otillar R."/>
            <person name="Lindquist E.A."/>
            <person name="Sun H."/>
            <person name="LaButti K.M."/>
            <person name="Schmutz J."/>
            <person name="Jabbour D."/>
            <person name="Luo H."/>
            <person name="Baker S.E."/>
            <person name="Pisabarro A.G."/>
            <person name="Walton J.D."/>
            <person name="Blanchette R.A."/>
            <person name="Henrissat B."/>
            <person name="Martin F."/>
            <person name="Cullen D."/>
            <person name="Hibbett D.S."/>
            <person name="Grigoriev I.V."/>
        </authorList>
    </citation>
    <scope>NUCLEOTIDE SEQUENCE [LARGE SCALE GENOMIC DNA]</scope>
    <source>
        <strain evidence="3">CBS 339.88</strain>
    </source>
</reference>
<sequence>MSSCCLPAGTPTPAKDAGDVETHPLAAGAPLMRALAQHEPHMSPCCSPAGALTATKIAGGVRTQLRARRPRQWGGTVASSTMSMTVNEADAGSSRTGETPGASLHATAGADGCPCCNAAANAGCHGVVLTSAGSCRNVG</sequence>
<proteinExistence type="predicted"/>
<accession>A0A067TF81</accession>
<feature type="region of interest" description="Disordered" evidence="1">
    <location>
        <begin position="1"/>
        <end position="21"/>
    </location>
</feature>
<organism evidence="2 3">
    <name type="scientific">Galerina marginata (strain CBS 339.88)</name>
    <dbReference type="NCBI Taxonomy" id="685588"/>
    <lineage>
        <taxon>Eukaryota</taxon>
        <taxon>Fungi</taxon>
        <taxon>Dikarya</taxon>
        <taxon>Basidiomycota</taxon>
        <taxon>Agaricomycotina</taxon>
        <taxon>Agaricomycetes</taxon>
        <taxon>Agaricomycetidae</taxon>
        <taxon>Agaricales</taxon>
        <taxon>Agaricineae</taxon>
        <taxon>Strophariaceae</taxon>
        <taxon>Galerina</taxon>
    </lineage>
</organism>
<evidence type="ECO:0000256" key="1">
    <source>
        <dbReference type="SAM" id="MobiDB-lite"/>
    </source>
</evidence>
<keyword evidence="3" id="KW-1185">Reference proteome</keyword>
<dbReference type="AlphaFoldDB" id="A0A067TF81"/>
<dbReference type="Proteomes" id="UP000027222">
    <property type="component" value="Unassembled WGS sequence"/>
</dbReference>
<gene>
    <name evidence="2" type="ORF">GALMADRAFT_409658</name>
</gene>